<dbReference type="RefSeq" id="WP_113874973.1">
    <property type="nucleotide sequence ID" value="NZ_QNRF01000006.1"/>
</dbReference>
<evidence type="ECO:0000313" key="2">
    <source>
        <dbReference type="Proteomes" id="UP000252086"/>
    </source>
</evidence>
<keyword evidence="2" id="KW-1185">Reference proteome</keyword>
<evidence type="ECO:0000313" key="1">
    <source>
        <dbReference type="EMBL" id="RBO82303.1"/>
    </source>
</evidence>
<evidence type="ECO:0008006" key="3">
    <source>
        <dbReference type="Google" id="ProtNLM"/>
    </source>
</evidence>
<protein>
    <recommendedName>
        <fullName evidence="3">AbiV family abortive infection protein</fullName>
    </recommendedName>
</protein>
<gene>
    <name evidence="1" type="ORF">DFP76_106131</name>
</gene>
<dbReference type="EMBL" id="QNRF01000006">
    <property type="protein sequence ID" value="RBO82303.1"/>
    <property type="molecule type" value="Genomic_DNA"/>
</dbReference>
<name>A0A366CWW4_9GAMM</name>
<comment type="caution">
    <text evidence="1">The sequence shown here is derived from an EMBL/GenBank/DDBJ whole genome shotgun (WGS) entry which is preliminary data.</text>
</comment>
<accession>A0A366CWW4</accession>
<sequence length="217" mass="24478">MSDELIKCFEESERLNKQLISLSSQIVKAGDVYHMDILTMAVVNRALELSEGFKDLILSQKLLCAAPLLRLQIDNLLRYSAAWLVESPSEFVSEVMKGTPVKKLKDASGKKMADFYLVEKLTEDIPWVKSVYDKTCGYIHFSESHFHKVMLSAEDNREFSMGIGSHAKVVPESNYIEAAEAFNSATQEISKYVYGWLKTKDGSVDLSAHNKSLKQDK</sequence>
<reference evidence="1 2" key="1">
    <citation type="submission" date="2018-06" db="EMBL/GenBank/DDBJ databases">
        <title>Genomic Encyclopedia of Type Strains, Phase III (KMG-III): the genomes of soil and plant-associated and newly described type strains.</title>
        <authorList>
            <person name="Whitman W."/>
        </authorList>
    </citation>
    <scope>NUCLEOTIDE SEQUENCE [LARGE SCALE GENOMIC DNA]</scope>
    <source>
        <strain evidence="1 2">CECT 7732</strain>
    </source>
</reference>
<organism evidence="1 2">
    <name type="scientific">Marinomonas aquiplantarum</name>
    <dbReference type="NCBI Taxonomy" id="491951"/>
    <lineage>
        <taxon>Bacteria</taxon>
        <taxon>Pseudomonadati</taxon>
        <taxon>Pseudomonadota</taxon>
        <taxon>Gammaproteobacteria</taxon>
        <taxon>Oceanospirillales</taxon>
        <taxon>Oceanospirillaceae</taxon>
        <taxon>Marinomonas</taxon>
    </lineage>
</organism>
<dbReference type="AlphaFoldDB" id="A0A366CWW4"/>
<dbReference type="Proteomes" id="UP000252086">
    <property type="component" value="Unassembled WGS sequence"/>
</dbReference>
<proteinExistence type="predicted"/>
<dbReference type="OrthoDB" id="789445at2"/>